<name>A0ABZ0SA10_9GAMM</name>
<evidence type="ECO:0000259" key="1">
    <source>
        <dbReference type="Pfam" id="PF13182"/>
    </source>
</evidence>
<evidence type="ECO:0000313" key="3">
    <source>
        <dbReference type="Proteomes" id="UP001432180"/>
    </source>
</evidence>
<dbReference type="EMBL" id="CP121472">
    <property type="protein sequence ID" value="WPL17364.1"/>
    <property type="molecule type" value="Genomic_DNA"/>
</dbReference>
<sequence length="306" mass="34853">MKLKHQQTSFGRHETFPLRVGWLPKSLMALRQDADVFNQHEQAMRTLGVGRNMVKAIQYWLRVCNLVEFDTKQNAAPACITALGDALLGERADPYLEDDATLWIIHWLIASNAEMATGFFWFFNRFAAPRFKDADALLAMKDFAATELHLTTRAETTLKSDISTLLRLYAAVPGRTDEHLDALLAPLGLVEADPDGGYRSPRTSRPFMPQLALDFALAQRFAAEPDLQALPVRSILYAEGAWAAPGAVFRLNEEGLMTQLERLIATRPDQYALRDTAGLHQLFWRDRERRPEPLAVLRDYYRRYFL</sequence>
<evidence type="ECO:0000313" key="2">
    <source>
        <dbReference type="EMBL" id="WPL17364.1"/>
    </source>
</evidence>
<dbReference type="Proteomes" id="UP001432180">
    <property type="component" value="Chromosome"/>
</dbReference>
<protein>
    <recommendedName>
        <fullName evidence="1">DUF4007 domain-containing protein</fullName>
    </recommendedName>
</protein>
<organism evidence="2 3">
    <name type="scientific">Thiorhodovibrio winogradskyi</name>
    <dbReference type="NCBI Taxonomy" id="77007"/>
    <lineage>
        <taxon>Bacteria</taxon>
        <taxon>Pseudomonadati</taxon>
        <taxon>Pseudomonadota</taxon>
        <taxon>Gammaproteobacteria</taxon>
        <taxon>Chromatiales</taxon>
        <taxon>Chromatiaceae</taxon>
        <taxon>Thiorhodovibrio</taxon>
    </lineage>
</organism>
<accession>A0ABZ0SA10</accession>
<feature type="domain" description="DUF4007" evidence="1">
    <location>
        <begin position="10"/>
        <end position="301"/>
    </location>
</feature>
<dbReference type="RefSeq" id="WP_328987873.1">
    <property type="nucleotide sequence ID" value="NZ_CP121472.1"/>
</dbReference>
<gene>
    <name evidence="2" type="ORF">Thiowin_02371</name>
</gene>
<dbReference type="Pfam" id="PF13182">
    <property type="entry name" value="DUF4007"/>
    <property type="match status" value="1"/>
</dbReference>
<keyword evidence="3" id="KW-1185">Reference proteome</keyword>
<proteinExistence type="predicted"/>
<dbReference type="InterPro" id="IPR025248">
    <property type="entry name" value="DUF4007"/>
</dbReference>
<reference evidence="2 3" key="1">
    <citation type="journal article" date="2023" name="Microorganisms">
        <title>Thiorhodovibrio frisius and Trv. litoralis spp. nov., Two Novel Members from a Clade of Fastidious Purple Sulfur Bacteria That Exhibit Unique Red-Shifted Light-Harvesting Capabilities.</title>
        <authorList>
            <person name="Methner A."/>
            <person name="Kuzyk S.B."/>
            <person name="Petersen J."/>
            <person name="Bauer S."/>
            <person name="Brinkmann H."/>
            <person name="Sichau K."/>
            <person name="Wanner G."/>
            <person name="Wolf J."/>
            <person name="Neumann-Schaal M."/>
            <person name="Henke P."/>
            <person name="Tank M."/>
            <person name="Sproer C."/>
            <person name="Bunk B."/>
            <person name="Overmann J."/>
        </authorList>
    </citation>
    <scope>NUCLEOTIDE SEQUENCE [LARGE SCALE GENOMIC DNA]</scope>
    <source>
        <strain evidence="2 3">DSM 6702</strain>
    </source>
</reference>